<evidence type="ECO:0000256" key="5">
    <source>
        <dbReference type="ARBA" id="ARBA00022840"/>
    </source>
</evidence>
<dbReference type="GO" id="GO:0005524">
    <property type="term" value="F:ATP binding"/>
    <property type="evidence" value="ECO:0007669"/>
    <property type="project" value="UniProtKB-KW"/>
</dbReference>
<name>A0A2W6NGH8_9BACL</name>
<reference evidence="12 13" key="1">
    <citation type="submission" date="2018-06" db="EMBL/GenBank/DDBJ databases">
        <title>Isolation of heavy metals resistant Paenibacillus silvae NC2 from Gold-Copper mine in ZiJin, China.</title>
        <authorList>
            <person name="Xu J."/>
            <person name="Mazhar H.S."/>
            <person name="Rensing C."/>
        </authorList>
    </citation>
    <scope>NUCLEOTIDE SEQUENCE [LARGE SCALE GENOMIC DNA]</scope>
    <source>
        <strain evidence="12 13">NC2</strain>
    </source>
</reference>
<dbReference type="GO" id="GO:0016787">
    <property type="term" value="F:hydrolase activity"/>
    <property type="evidence" value="ECO:0007669"/>
    <property type="project" value="UniProtKB-KW"/>
</dbReference>
<gene>
    <name evidence="12" type="ORF">DN757_15325</name>
</gene>
<dbReference type="PROSITE" id="PS51192">
    <property type="entry name" value="HELICASE_ATP_BIND_1"/>
    <property type="match status" value="1"/>
</dbReference>
<protein>
    <recommendedName>
        <fullName evidence="8">DNA 3'-5' helicase</fullName>
        <ecNumber evidence="8">5.6.2.4</ecNumber>
    </recommendedName>
</protein>
<evidence type="ECO:0000256" key="3">
    <source>
        <dbReference type="ARBA" id="ARBA00022801"/>
    </source>
</evidence>
<dbReference type="PANTHER" id="PTHR11274">
    <property type="entry name" value="RAD25/XP-B DNA REPAIR HELICASE"/>
    <property type="match status" value="1"/>
</dbReference>
<evidence type="ECO:0000313" key="12">
    <source>
        <dbReference type="EMBL" id="PZT54809.1"/>
    </source>
</evidence>
<dbReference type="SMART" id="SM00487">
    <property type="entry name" value="DEXDc"/>
    <property type="match status" value="1"/>
</dbReference>
<proteinExistence type="inferred from homology"/>
<sequence>MKTFNPSGACIVQRDFTLLLETGHAEYEAARAQISMYAELVKTPSAFHTYRITPLSLWNAAALGWQSEQVIASLEQVSRWSVPSALMQDVRRIMDQYGKLKLYAEPDHVRMRLVSEDEQLLDELNEIRSIAAFRMERVNNHELLLSGEKRGLLKQELTRLGYPVLDYAGYRKGSELSFGWRSDAELSTESTFQRRERGVGFALRPYQEKAVHAFTGGEGIGGSGLLVLPCGAGKTVIGIAVLERLQCECLILTSNTTSVRQWMQEIQDKTTITAEQIGEYSGQKKQVKPVTVATYQILTHRKSKDAEFSHIHLLQERKWGLIIYDEVHLLPAPVFRATADIQATRRLGLTATLVREDGCEQDVFSLIGPKLYDMPWKELEQEGWIAEVKCQEVRVPLSPELRSTYAQAEGKHKFRLAAENPAKINVVKRLLERHANAPTIVIGQYLDQLEMIAREIDAPLISGSMSQQERIKWFSAFRQGDIRTIVVSKVANFAVDLPDAAVALEISGSFGSRQEEAQRLGRILRPKAEENKAFFYALVSENSKEQEFALHRQMFLVEQGYEYAIVQESDVIH</sequence>
<dbReference type="InterPro" id="IPR050615">
    <property type="entry name" value="ATP-dep_DNA_Helicase"/>
</dbReference>
<dbReference type="PANTHER" id="PTHR11274:SF0">
    <property type="entry name" value="GENERAL TRANSCRIPTION AND DNA REPAIR FACTOR IIH HELICASE SUBUNIT XPB"/>
    <property type="match status" value="1"/>
</dbReference>
<dbReference type="InterPro" id="IPR032830">
    <property type="entry name" value="XPB/Ssl2_N"/>
</dbReference>
<organism evidence="12 13">
    <name type="scientific">Paenibacillus silvae</name>
    <dbReference type="NCBI Taxonomy" id="1325358"/>
    <lineage>
        <taxon>Bacteria</taxon>
        <taxon>Bacillati</taxon>
        <taxon>Bacillota</taxon>
        <taxon>Bacilli</taxon>
        <taxon>Bacillales</taxon>
        <taxon>Paenibacillaceae</taxon>
        <taxon>Paenibacillus</taxon>
    </lineage>
</organism>
<dbReference type="AlphaFoldDB" id="A0A2W6NGH8"/>
<evidence type="ECO:0000313" key="13">
    <source>
        <dbReference type="Proteomes" id="UP000249204"/>
    </source>
</evidence>
<evidence type="ECO:0000256" key="1">
    <source>
        <dbReference type="ARBA" id="ARBA00006637"/>
    </source>
</evidence>
<comment type="catalytic activity">
    <reaction evidence="7">
        <text>Couples ATP hydrolysis with the unwinding of duplex DNA by translocating in the 3'-5' direction.</text>
        <dbReference type="EC" id="5.6.2.4"/>
    </reaction>
</comment>
<evidence type="ECO:0000256" key="8">
    <source>
        <dbReference type="ARBA" id="ARBA00034808"/>
    </source>
</evidence>
<comment type="catalytic activity">
    <reaction evidence="9">
        <text>ATP + H2O = ADP + phosphate + H(+)</text>
        <dbReference type="Rhea" id="RHEA:13065"/>
        <dbReference type="ChEBI" id="CHEBI:15377"/>
        <dbReference type="ChEBI" id="CHEBI:15378"/>
        <dbReference type="ChEBI" id="CHEBI:30616"/>
        <dbReference type="ChEBI" id="CHEBI:43474"/>
        <dbReference type="ChEBI" id="CHEBI:456216"/>
        <dbReference type="EC" id="5.6.2.4"/>
    </reaction>
</comment>
<dbReference type="CDD" id="cd18789">
    <property type="entry name" value="SF2_C_XPB"/>
    <property type="match status" value="1"/>
</dbReference>
<comment type="caution">
    <text evidence="12">The sequence shown here is derived from an EMBL/GenBank/DDBJ whole genome shotgun (WGS) entry which is preliminary data.</text>
</comment>
<dbReference type="EC" id="5.6.2.4" evidence="8"/>
<dbReference type="GO" id="GO:0043138">
    <property type="term" value="F:3'-5' DNA helicase activity"/>
    <property type="evidence" value="ECO:0007669"/>
    <property type="project" value="UniProtKB-EC"/>
</dbReference>
<feature type="domain" description="Helicase C-terminal" evidence="11">
    <location>
        <begin position="426"/>
        <end position="572"/>
    </location>
</feature>
<dbReference type="Pfam" id="PF04851">
    <property type="entry name" value="ResIII"/>
    <property type="match status" value="1"/>
</dbReference>
<evidence type="ECO:0000259" key="11">
    <source>
        <dbReference type="PROSITE" id="PS51194"/>
    </source>
</evidence>
<dbReference type="GO" id="GO:0003677">
    <property type="term" value="F:DNA binding"/>
    <property type="evidence" value="ECO:0007669"/>
    <property type="project" value="InterPro"/>
</dbReference>
<dbReference type="Proteomes" id="UP000249204">
    <property type="component" value="Unassembled WGS sequence"/>
</dbReference>
<keyword evidence="4 12" id="KW-0347">Helicase</keyword>
<dbReference type="SMART" id="SM00490">
    <property type="entry name" value="HELICc"/>
    <property type="match status" value="1"/>
</dbReference>
<evidence type="ECO:0000256" key="4">
    <source>
        <dbReference type="ARBA" id="ARBA00022806"/>
    </source>
</evidence>
<evidence type="ECO:0000256" key="2">
    <source>
        <dbReference type="ARBA" id="ARBA00022741"/>
    </source>
</evidence>
<keyword evidence="2" id="KW-0547">Nucleotide-binding</keyword>
<dbReference type="InterPro" id="IPR001650">
    <property type="entry name" value="Helicase_C-like"/>
</dbReference>
<dbReference type="Pfam" id="PF13625">
    <property type="entry name" value="Helicase_C_3"/>
    <property type="match status" value="1"/>
</dbReference>
<comment type="similarity">
    <text evidence="1">Belongs to the helicase family. RAD25/XPB subfamily.</text>
</comment>
<dbReference type="Gene3D" id="3.40.50.300">
    <property type="entry name" value="P-loop containing nucleotide triphosphate hydrolases"/>
    <property type="match status" value="2"/>
</dbReference>
<dbReference type="InterPro" id="IPR014001">
    <property type="entry name" value="Helicase_ATP-bd"/>
</dbReference>
<keyword evidence="3" id="KW-0378">Hydrolase</keyword>
<dbReference type="NCBIfam" id="NF045503">
    <property type="entry name" value="repair_heli_XPB"/>
    <property type="match status" value="1"/>
</dbReference>
<feature type="domain" description="Helicase ATP-binding" evidence="10">
    <location>
        <begin position="215"/>
        <end position="371"/>
    </location>
</feature>
<evidence type="ECO:0000256" key="7">
    <source>
        <dbReference type="ARBA" id="ARBA00034617"/>
    </source>
</evidence>
<dbReference type="InterPro" id="IPR027417">
    <property type="entry name" value="P-loop_NTPase"/>
</dbReference>
<evidence type="ECO:0000259" key="10">
    <source>
        <dbReference type="PROSITE" id="PS51192"/>
    </source>
</evidence>
<keyword evidence="6" id="KW-0413">Isomerase</keyword>
<accession>A0A2W6NGH8</accession>
<dbReference type="Pfam" id="PF16203">
    <property type="entry name" value="ERCC3_RAD25_C"/>
    <property type="match status" value="1"/>
</dbReference>
<dbReference type="InterPro" id="IPR006935">
    <property type="entry name" value="Helicase/UvrB_N"/>
</dbReference>
<dbReference type="PRINTS" id="PR00851">
    <property type="entry name" value="XRODRMPGMNTB"/>
</dbReference>
<keyword evidence="5" id="KW-0067">ATP-binding</keyword>
<dbReference type="SUPFAM" id="SSF52540">
    <property type="entry name" value="P-loop containing nucleoside triphosphate hydrolases"/>
    <property type="match status" value="2"/>
</dbReference>
<evidence type="ECO:0000256" key="9">
    <source>
        <dbReference type="ARBA" id="ARBA00048988"/>
    </source>
</evidence>
<dbReference type="RefSeq" id="WP_111271070.1">
    <property type="nucleotide sequence ID" value="NZ_QKWW01000041.1"/>
</dbReference>
<evidence type="ECO:0000256" key="6">
    <source>
        <dbReference type="ARBA" id="ARBA00023235"/>
    </source>
</evidence>
<dbReference type="InterPro" id="IPR032438">
    <property type="entry name" value="ERCC3_RAD25_C"/>
</dbReference>
<dbReference type="EMBL" id="QKWW01000041">
    <property type="protein sequence ID" value="PZT54809.1"/>
    <property type="molecule type" value="Genomic_DNA"/>
</dbReference>
<dbReference type="PROSITE" id="PS51194">
    <property type="entry name" value="HELICASE_CTER"/>
    <property type="match status" value="1"/>
</dbReference>